<dbReference type="Gene3D" id="3.90.105.10">
    <property type="entry name" value="Molybdopterin biosynthesis moea protein, domain 2"/>
    <property type="match status" value="1"/>
</dbReference>
<dbReference type="GO" id="GO:0061599">
    <property type="term" value="F:molybdopterin molybdotransferase activity"/>
    <property type="evidence" value="ECO:0007669"/>
    <property type="project" value="UniProtKB-UniRule"/>
</dbReference>
<evidence type="ECO:0000256" key="7">
    <source>
        <dbReference type="ARBA" id="ARBA00022723"/>
    </source>
</evidence>
<dbReference type="GO" id="GO:0006777">
    <property type="term" value="P:Mo-molybdopterin cofactor biosynthetic process"/>
    <property type="evidence" value="ECO:0007669"/>
    <property type="project" value="UniProtKB-UniRule"/>
</dbReference>
<dbReference type="NCBIfam" id="NF045515">
    <property type="entry name" value="Glp_gephyrin"/>
    <property type="match status" value="1"/>
</dbReference>
<organism evidence="13 14">
    <name type="scientific">Meiothermus taiwanensis</name>
    <dbReference type="NCBI Taxonomy" id="172827"/>
    <lineage>
        <taxon>Bacteria</taxon>
        <taxon>Thermotogati</taxon>
        <taxon>Deinococcota</taxon>
        <taxon>Deinococci</taxon>
        <taxon>Thermales</taxon>
        <taxon>Thermaceae</taxon>
        <taxon>Meiothermus</taxon>
    </lineage>
</organism>
<gene>
    <name evidence="13" type="primary">moeA</name>
    <name evidence="13" type="ORF">Mcate_00097</name>
</gene>
<dbReference type="Pfam" id="PF03453">
    <property type="entry name" value="MoeA_N"/>
    <property type="match status" value="1"/>
</dbReference>
<proteinExistence type="inferred from homology"/>
<dbReference type="SMART" id="SM00852">
    <property type="entry name" value="MoCF_biosynth"/>
    <property type="match status" value="1"/>
</dbReference>
<comment type="similarity">
    <text evidence="4 11">Belongs to the MoeA family.</text>
</comment>
<evidence type="ECO:0000256" key="9">
    <source>
        <dbReference type="ARBA" id="ARBA00023150"/>
    </source>
</evidence>
<dbReference type="EMBL" id="QWKX01000001">
    <property type="protein sequence ID" value="RIH80126.1"/>
    <property type="molecule type" value="Genomic_DNA"/>
</dbReference>
<dbReference type="GO" id="GO:0046872">
    <property type="term" value="F:metal ion binding"/>
    <property type="evidence" value="ECO:0007669"/>
    <property type="project" value="UniProtKB-UniRule"/>
</dbReference>
<dbReference type="InterPro" id="IPR005110">
    <property type="entry name" value="MoeA_linker/N"/>
</dbReference>
<evidence type="ECO:0000256" key="8">
    <source>
        <dbReference type="ARBA" id="ARBA00022842"/>
    </source>
</evidence>
<dbReference type="InterPro" id="IPR001453">
    <property type="entry name" value="MoaB/Mog_dom"/>
</dbReference>
<dbReference type="Pfam" id="PF00994">
    <property type="entry name" value="MoCF_biosynth"/>
    <property type="match status" value="1"/>
</dbReference>
<dbReference type="Proteomes" id="UP000266089">
    <property type="component" value="Unassembled WGS sequence"/>
</dbReference>
<dbReference type="Gene3D" id="3.40.980.10">
    <property type="entry name" value="MoaB/Mog-like domain"/>
    <property type="match status" value="1"/>
</dbReference>
<evidence type="ECO:0000256" key="1">
    <source>
        <dbReference type="ARBA" id="ARBA00001946"/>
    </source>
</evidence>
<reference evidence="13 14" key="1">
    <citation type="submission" date="2018-08" db="EMBL/GenBank/DDBJ databases">
        <title>Meiothermus cateniformans JCM 15151 genome sequencing project.</title>
        <authorList>
            <person name="Da Costa M.S."/>
            <person name="Albuquerque L."/>
            <person name="Raposo P."/>
            <person name="Froufe H.J.C."/>
            <person name="Barroso C.S."/>
            <person name="Egas C."/>
        </authorList>
    </citation>
    <scope>NUCLEOTIDE SEQUENCE [LARGE SCALE GENOMIC DNA]</scope>
    <source>
        <strain evidence="13 14">JCM 15151</strain>
    </source>
</reference>
<dbReference type="Gene3D" id="2.40.340.10">
    <property type="entry name" value="MoeA, C-terminal, domain IV"/>
    <property type="match status" value="1"/>
</dbReference>
<comment type="catalytic activity">
    <reaction evidence="10">
        <text>adenylyl-molybdopterin + molybdate = Mo-molybdopterin + AMP + H(+)</text>
        <dbReference type="Rhea" id="RHEA:35047"/>
        <dbReference type="ChEBI" id="CHEBI:15378"/>
        <dbReference type="ChEBI" id="CHEBI:36264"/>
        <dbReference type="ChEBI" id="CHEBI:62727"/>
        <dbReference type="ChEBI" id="CHEBI:71302"/>
        <dbReference type="ChEBI" id="CHEBI:456215"/>
        <dbReference type="EC" id="2.10.1.1"/>
    </reaction>
</comment>
<evidence type="ECO:0000256" key="10">
    <source>
        <dbReference type="ARBA" id="ARBA00047317"/>
    </source>
</evidence>
<dbReference type="InterPro" id="IPR036135">
    <property type="entry name" value="MoeA_linker/N_sf"/>
</dbReference>
<evidence type="ECO:0000256" key="4">
    <source>
        <dbReference type="ARBA" id="ARBA00010763"/>
    </source>
</evidence>
<sequence>MLMNMKQNLSVEEALEMVLQEARPRQTIEHLPLAASYGAVLGEDLISKVHHPSADDTSVDGYACLEADTRSASLGNPVRLRVIGQSPAGKPFSGRIGRGEAVQVFTGAPIPPGADAVIRVEDTLREGEFVWLMKPASATDIRRKGDDLVEGQTYLRKGDLLTPGRVGLAAAMGYATLPVVKRPRVGILSTGDEVVEPGEALPYGGVYNSNSYSLAGLVVEAGGEPVILPKISDSVEGLRTQLQRAGQLDLLLTSGGVSMGEYDIVRRMLEREGEIHFWKVRMQPGGPLLFATWNGLPLLGLPGNPVSAMVTFLLFGRPLLFKLLGRTDPPLSRRRAIADTPFEANPTRRAYRRAVLRWTEEGYRVATTGNQSSAVLRSMAVGNALVVLEAGVSAQPGEIVEVIPFPGTT</sequence>
<dbReference type="InterPro" id="IPR036688">
    <property type="entry name" value="MoeA_C_domain_IV_sf"/>
</dbReference>
<accession>A0A399E8G0</accession>
<evidence type="ECO:0000256" key="2">
    <source>
        <dbReference type="ARBA" id="ARBA00002901"/>
    </source>
</evidence>
<dbReference type="InterPro" id="IPR005111">
    <property type="entry name" value="MoeA_C_domain_IV"/>
</dbReference>
<dbReference type="AlphaFoldDB" id="A0A399E8G0"/>
<comment type="caution">
    <text evidence="13">The sequence shown here is derived from an EMBL/GenBank/DDBJ whole genome shotgun (WGS) entry which is preliminary data.</text>
</comment>
<dbReference type="SUPFAM" id="SSF63867">
    <property type="entry name" value="MoeA C-terminal domain-like"/>
    <property type="match status" value="1"/>
</dbReference>
<keyword evidence="8 11" id="KW-0460">Magnesium</keyword>
<dbReference type="InterPro" id="IPR036425">
    <property type="entry name" value="MoaB/Mog-like_dom_sf"/>
</dbReference>
<keyword evidence="7 11" id="KW-0479">Metal-binding</keyword>
<evidence type="ECO:0000256" key="5">
    <source>
        <dbReference type="ARBA" id="ARBA00022505"/>
    </source>
</evidence>
<dbReference type="Gene3D" id="2.170.190.11">
    <property type="entry name" value="Molybdopterin biosynthesis moea protein, domain 3"/>
    <property type="match status" value="1"/>
</dbReference>
<dbReference type="CDD" id="cd00887">
    <property type="entry name" value="MoeA"/>
    <property type="match status" value="1"/>
</dbReference>
<keyword evidence="5 11" id="KW-0500">Molybdenum</keyword>
<evidence type="ECO:0000256" key="3">
    <source>
        <dbReference type="ARBA" id="ARBA00005046"/>
    </source>
</evidence>
<dbReference type="GO" id="GO:0005829">
    <property type="term" value="C:cytosol"/>
    <property type="evidence" value="ECO:0007669"/>
    <property type="project" value="TreeGrafter"/>
</dbReference>
<evidence type="ECO:0000256" key="6">
    <source>
        <dbReference type="ARBA" id="ARBA00022679"/>
    </source>
</evidence>
<keyword evidence="6 11" id="KW-0808">Transferase</keyword>
<dbReference type="FunFam" id="3.40.980.10:FF:000004">
    <property type="entry name" value="Molybdopterin molybdenumtransferase"/>
    <property type="match status" value="1"/>
</dbReference>
<comment type="pathway">
    <text evidence="3 11">Cofactor biosynthesis; molybdopterin biosynthesis.</text>
</comment>
<dbReference type="PANTHER" id="PTHR10192:SF5">
    <property type="entry name" value="GEPHYRIN"/>
    <property type="match status" value="1"/>
</dbReference>
<comment type="cofactor">
    <cofactor evidence="1 11">
        <name>Mg(2+)</name>
        <dbReference type="ChEBI" id="CHEBI:18420"/>
    </cofactor>
</comment>
<dbReference type="UniPathway" id="UPA00344"/>
<comment type="function">
    <text evidence="2 11">Catalyzes the insertion of molybdate into adenylated molybdopterin with the concomitant release of AMP.</text>
</comment>
<evidence type="ECO:0000259" key="12">
    <source>
        <dbReference type="SMART" id="SM00852"/>
    </source>
</evidence>
<keyword evidence="9 11" id="KW-0501">Molybdenum cofactor biosynthesis</keyword>
<protein>
    <recommendedName>
        <fullName evidence="11">Molybdopterin molybdenumtransferase</fullName>
        <ecNumber evidence="11">2.10.1.1</ecNumber>
    </recommendedName>
</protein>
<dbReference type="PANTHER" id="PTHR10192">
    <property type="entry name" value="MOLYBDOPTERIN BIOSYNTHESIS PROTEIN"/>
    <property type="match status" value="1"/>
</dbReference>
<evidence type="ECO:0000256" key="11">
    <source>
        <dbReference type="RuleBase" id="RU365090"/>
    </source>
</evidence>
<dbReference type="SUPFAM" id="SSF63882">
    <property type="entry name" value="MoeA N-terminal region -like"/>
    <property type="match status" value="1"/>
</dbReference>
<dbReference type="Pfam" id="PF03454">
    <property type="entry name" value="MoeA_C"/>
    <property type="match status" value="1"/>
</dbReference>
<evidence type="ECO:0000313" key="13">
    <source>
        <dbReference type="EMBL" id="RIH80126.1"/>
    </source>
</evidence>
<evidence type="ECO:0000313" key="14">
    <source>
        <dbReference type="Proteomes" id="UP000266089"/>
    </source>
</evidence>
<dbReference type="InterPro" id="IPR038987">
    <property type="entry name" value="MoeA-like"/>
</dbReference>
<dbReference type="NCBIfam" id="TIGR00177">
    <property type="entry name" value="molyb_syn"/>
    <property type="match status" value="1"/>
</dbReference>
<dbReference type="SUPFAM" id="SSF53218">
    <property type="entry name" value="Molybdenum cofactor biosynthesis proteins"/>
    <property type="match status" value="1"/>
</dbReference>
<dbReference type="EC" id="2.10.1.1" evidence="11"/>
<name>A0A399E8G0_9DEIN</name>
<feature type="domain" description="MoaB/Mog" evidence="12">
    <location>
        <begin position="186"/>
        <end position="322"/>
    </location>
</feature>